<keyword evidence="5" id="KW-1185">Reference proteome</keyword>
<gene>
    <name evidence="2" type="ORF">F9Y85_21660</name>
    <name evidence="3" type="ORF">R5H13_05055</name>
</gene>
<dbReference type="EMBL" id="WEIA01000020">
    <property type="protein sequence ID" value="NLR23874.1"/>
    <property type="molecule type" value="Genomic_DNA"/>
</dbReference>
<reference evidence="3 5" key="2">
    <citation type="submission" date="2023-10" db="EMBL/GenBank/DDBJ databases">
        <title>To unveil natural product biosynthetic capacity in Pseudoalteromonas.</title>
        <authorList>
            <person name="Wang J."/>
        </authorList>
    </citation>
    <scope>NUCLEOTIDE SEQUENCE [LARGE SCALE GENOMIC DNA]</scope>
    <source>
        <strain evidence="3 5">DSM 15914</strain>
    </source>
</reference>
<evidence type="ECO:0000256" key="1">
    <source>
        <dbReference type="SAM" id="SignalP"/>
    </source>
</evidence>
<sequence length="250" mass="28552">MKRLSRYALYIALCLSLNVNAAIPDSSKMTHWFKQPVALDGWQFTHQAEQFTLTPKPQSEAHGEVTYAPKHRPCVVSVPHRFHDKHTLTIGAHIFQHSCQVLLSNTKHRYDNNDTGKTYDYAKQPHNIHASAIVAFTSLHPTAKVFQIHGFSQKKRKTHGGKLSEIILSQGKANDDALWKLKSCLVKQGYRALIYPQEVQELGGTQNIMHQLALPEYSFIHIELSYQTRKQLINNNQQLELFTKCVQSLL</sequence>
<evidence type="ECO:0000313" key="2">
    <source>
        <dbReference type="EMBL" id="NLR23874.1"/>
    </source>
</evidence>
<feature type="chain" id="PRO_5034869252" description="Carbonic anhydrase" evidence="1">
    <location>
        <begin position="22"/>
        <end position="250"/>
    </location>
</feature>
<organism evidence="2 4">
    <name type="scientific">Pseudoalteromonas maricaloris</name>
    <dbReference type="NCBI Taxonomy" id="184924"/>
    <lineage>
        <taxon>Bacteria</taxon>
        <taxon>Pseudomonadati</taxon>
        <taxon>Pseudomonadota</taxon>
        <taxon>Gammaproteobacteria</taxon>
        <taxon>Alteromonadales</taxon>
        <taxon>Pseudoalteromonadaceae</taxon>
        <taxon>Pseudoalteromonas</taxon>
    </lineage>
</organism>
<protein>
    <recommendedName>
        <fullName evidence="6">Carbonic anhydrase</fullName>
    </recommendedName>
</protein>
<dbReference type="RefSeq" id="WP_130126709.1">
    <property type="nucleotide sequence ID" value="NZ_CBCSDF010000023.1"/>
</dbReference>
<dbReference type="AlphaFoldDB" id="A0A8I2HAB8"/>
<proteinExistence type="predicted"/>
<keyword evidence="1" id="KW-0732">Signal</keyword>
<dbReference type="Proteomes" id="UP001304419">
    <property type="component" value="Chromosome 1"/>
</dbReference>
<evidence type="ECO:0000313" key="5">
    <source>
        <dbReference type="Proteomes" id="UP001304419"/>
    </source>
</evidence>
<dbReference type="Proteomes" id="UP000646877">
    <property type="component" value="Unassembled WGS sequence"/>
</dbReference>
<accession>A0A8I2HAB8</accession>
<evidence type="ECO:0008006" key="6">
    <source>
        <dbReference type="Google" id="ProtNLM"/>
    </source>
</evidence>
<reference evidence="2" key="1">
    <citation type="submission" date="2019-10" db="EMBL/GenBank/DDBJ databases">
        <authorList>
            <person name="Paulsen S."/>
        </authorList>
    </citation>
    <scope>NUCLEOTIDE SEQUENCE</scope>
    <source>
        <strain evidence="2">LMG 19692</strain>
    </source>
</reference>
<dbReference type="EMBL" id="CP137578">
    <property type="protein sequence ID" value="WOX29633.1"/>
    <property type="molecule type" value="Genomic_DNA"/>
</dbReference>
<evidence type="ECO:0000313" key="3">
    <source>
        <dbReference type="EMBL" id="WOX29633.1"/>
    </source>
</evidence>
<feature type="signal peptide" evidence="1">
    <location>
        <begin position="1"/>
        <end position="21"/>
    </location>
</feature>
<evidence type="ECO:0000313" key="4">
    <source>
        <dbReference type="Proteomes" id="UP000646877"/>
    </source>
</evidence>
<name>A0A8I2HAB8_9GAMM</name>